<sequence length="125" mass="13702">MAIPSQAQALMQGMLKKPLYVVLRTPVDLSRINELLPAHLEWAVQCEKRGELFASGPFVQEGAAPGAGGGMSIFRADSVAEVERILSGDPFIQQGVYAADIKKWMLMEGGVTVTFRFSDQSYLLR</sequence>
<dbReference type="SUPFAM" id="SSF54909">
    <property type="entry name" value="Dimeric alpha+beta barrel"/>
    <property type="match status" value="1"/>
</dbReference>
<comment type="similarity">
    <text evidence="1">Belongs to the YciI family.</text>
</comment>
<dbReference type="AlphaFoldDB" id="A0A2U1CQ71"/>
<protein>
    <recommendedName>
        <fullName evidence="2">YCII-related domain-containing protein</fullName>
    </recommendedName>
</protein>
<evidence type="ECO:0000259" key="2">
    <source>
        <dbReference type="Pfam" id="PF03795"/>
    </source>
</evidence>
<dbReference type="InterPro" id="IPR005545">
    <property type="entry name" value="YCII"/>
</dbReference>
<dbReference type="Gene3D" id="3.30.70.1060">
    <property type="entry name" value="Dimeric alpha+beta barrel"/>
    <property type="match status" value="1"/>
</dbReference>
<evidence type="ECO:0000313" key="4">
    <source>
        <dbReference type="Proteomes" id="UP000246145"/>
    </source>
</evidence>
<evidence type="ECO:0000256" key="1">
    <source>
        <dbReference type="ARBA" id="ARBA00007689"/>
    </source>
</evidence>
<dbReference type="PANTHER" id="PTHR37828">
    <property type="entry name" value="GSR2449 PROTEIN"/>
    <property type="match status" value="1"/>
</dbReference>
<dbReference type="RefSeq" id="WP_017524105.1">
    <property type="nucleotide sequence ID" value="NZ_JACCEX010000001.1"/>
</dbReference>
<keyword evidence="4" id="KW-1185">Reference proteome</keyword>
<dbReference type="Proteomes" id="UP000246145">
    <property type="component" value="Unassembled WGS sequence"/>
</dbReference>
<name>A0A2U1CQ71_9BURK</name>
<gene>
    <name evidence="3" type="ORF">C7440_0347</name>
</gene>
<comment type="caution">
    <text evidence="3">The sequence shown here is derived from an EMBL/GenBank/DDBJ whole genome shotgun (WGS) entry which is preliminary data.</text>
</comment>
<feature type="domain" description="YCII-related" evidence="2">
    <location>
        <begin position="21"/>
        <end position="99"/>
    </location>
</feature>
<evidence type="ECO:0000313" key="3">
    <source>
        <dbReference type="EMBL" id="PVY67961.1"/>
    </source>
</evidence>
<proteinExistence type="inferred from homology"/>
<organism evidence="3 4">
    <name type="scientific">Pusillimonas noertemannii</name>
    <dbReference type="NCBI Taxonomy" id="305977"/>
    <lineage>
        <taxon>Bacteria</taxon>
        <taxon>Pseudomonadati</taxon>
        <taxon>Pseudomonadota</taxon>
        <taxon>Betaproteobacteria</taxon>
        <taxon>Burkholderiales</taxon>
        <taxon>Alcaligenaceae</taxon>
        <taxon>Pusillimonas</taxon>
    </lineage>
</organism>
<dbReference type="InterPro" id="IPR011008">
    <property type="entry name" value="Dimeric_a/b-barrel"/>
</dbReference>
<accession>A0A2U1CQ71</accession>
<dbReference type="EMBL" id="QEKO01000001">
    <property type="protein sequence ID" value="PVY67961.1"/>
    <property type="molecule type" value="Genomic_DNA"/>
</dbReference>
<reference evidence="3 4" key="1">
    <citation type="submission" date="2018-04" db="EMBL/GenBank/DDBJ databases">
        <title>Genomic Encyclopedia of Type Strains, Phase IV (KMG-IV): sequencing the most valuable type-strain genomes for metagenomic binning, comparative biology and taxonomic classification.</title>
        <authorList>
            <person name="Goeker M."/>
        </authorList>
    </citation>
    <scope>NUCLEOTIDE SEQUENCE [LARGE SCALE GENOMIC DNA]</scope>
    <source>
        <strain evidence="3 4">DSM 10065</strain>
    </source>
</reference>
<dbReference type="Pfam" id="PF03795">
    <property type="entry name" value="YCII"/>
    <property type="match status" value="1"/>
</dbReference>
<dbReference type="PANTHER" id="PTHR37828:SF1">
    <property type="entry name" value="YCII-RELATED DOMAIN-CONTAINING PROTEIN"/>
    <property type="match status" value="1"/>
</dbReference>
<dbReference type="STRING" id="1231391.GCA_000308195_01747"/>